<comment type="caution">
    <text evidence="1">The sequence shown here is derived from an EMBL/GenBank/DDBJ whole genome shotgun (WGS) entry which is preliminary data.</text>
</comment>
<name>A0AAD5HB61_UMBRA</name>
<gene>
    <name evidence="1" type="ORF">K450DRAFT_301619</name>
</gene>
<dbReference type="RefSeq" id="XP_051442804.1">
    <property type="nucleotide sequence ID" value="XM_051593752.1"/>
</dbReference>
<reference evidence="1" key="1">
    <citation type="submission" date="2021-06" db="EMBL/GenBank/DDBJ databases">
        <authorList>
            <consortium name="DOE Joint Genome Institute"/>
            <person name="Mondo S.J."/>
            <person name="Amses K.R."/>
            <person name="Simmons D.R."/>
            <person name="Longcore J.E."/>
            <person name="Seto K."/>
            <person name="Alves G.H."/>
            <person name="Bonds A.E."/>
            <person name="Quandt C.A."/>
            <person name="Davis W.J."/>
            <person name="Chang Y."/>
            <person name="Letcher P.M."/>
            <person name="Powell M.J."/>
            <person name="Kuo A."/>
            <person name="Labutti K."/>
            <person name="Pangilinan J."/>
            <person name="Andreopoulos W."/>
            <person name="Tritt A."/>
            <person name="Riley R."/>
            <person name="Hundley H."/>
            <person name="Johnson J."/>
            <person name="Lipzen A."/>
            <person name="Barry K."/>
            <person name="Berbee M.L."/>
            <person name="Buchler N.E."/>
            <person name="Grigoriev I.V."/>
            <person name="Spatafora J.W."/>
            <person name="Stajich J.E."/>
            <person name="James T.Y."/>
        </authorList>
    </citation>
    <scope>NUCLEOTIDE SEQUENCE</scope>
    <source>
        <strain evidence="1">AG</strain>
    </source>
</reference>
<protein>
    <submittedName>
        <fullName evidence="1">Uncharacterized protein</fullName>
    </submittedName>
</protein>
<reference evidence="1" key="2">
    <citation type="journal article" date="2022" name="Proc. Natl. Acad. Sci. U.S.A.">
        <title>Diploid-dominant life cycles characterize the early evolution of Fungi.</title>
        <authorList>
            <person name="Amses K.R."/>
            <person name="Simmons D.R."/>
            <person name="Longcore J.E."/>
            <person name="Mondo S.J."/>
            <person name="Seto K."/>
            <person name="Jeronimo G.H."/>
            <person name="Bonds A.E."/>
            <person name="Quandt C.A."/>
            <person name="Davis W.J."/>
            <person name="Chang Y."/>
            <person name="Federici B.A."/>
            <person name="Kuo A."/>
            <person name="LaButti K."/>
            <person name="Pangilinan J."/>
            <person name="Andreopoulos W."/>
            <person name="Tritt A."/>
            <person name="Riley R."/>
            <person name="Hundley H."/>
            <person name="Johnson J."/>
            <person name="Lipzen A."/>
            <person name="Barry K."/>
            <person name="Lang B.F."/>
            <person name="Cuomo C.A."/>
            <person name="Buchler N.E."/>
            <person name="Grigoriev I.V."/>
            <person name="Spatafora J.W."/>
            <person name="Stajich J.E."/>
            <person name="James T.Y."/>
        </authorList>
    </citation>
    <scope>NUCLEOTIDE SEQUENCE</scope>
    <source>
        <strain evidence="1">AG</strain>
    </source>
</reference>
<keyword evidence="2" id="KW-1185">Reference proteome</keyword>
<sequence length="317" mass="36585">MPPEVNAQTENSIIASPVNVRQLQHTSDWGQEQMKSFRMSLKSEEWASKFYNKYLYEEAKNIIVELPLGPENYKDLPAVQKPFLNRLLRLKRYPHYPGVSIASVLLEHTGFETEKLNCIAQPKLEKKFGDLTLISDADYVAIGPLSPLAYMVVIEDLSGKKTFDERRHQMVGDMLVAATTRHNFFLQNESYDISPHIYGMLLWKSGVRFYQATFDHQDIDNRQSKRTFYYKDIDILENRCVPLGNNHKDSLSLFNADDGKIIAYILSGIRKECVNRLSYLFYKAKQSKKLELIIAEVHVNIHGHSVLALFLAFQTPY</sequence>
<evidence type="ECO:0000313" key="1">
    <source>
        <dbReference type="EMBL" id="KAI8577800.1"/>
    </source>
</evidence>
<dbReference type="EMBL" id="MU620936">
    <property type="protein sequence ID" value="KAI8577800.1"/>
    <property type="molecule type" value="Genomic_DNA"/>
</dbReference>
<proteinExistence type="predicted"/>
<accession>A0AAD5HB61</accession>
<organism evidence="1 2">
    <name type="scientific">Umbelopsis ramanniana AG</name>
    <dbReference type="NCBI Taxonomy" id="1314678"/>
    <lineage>
        <taxon>Eukaryota</taxon>
        <taxon>Fungi</taxon>
        <taxon>Fungi incertae sedis</taxon>
        <taxon>Mucoromycota</taxon>
        <taxon>Mucoromycotina</taxon>
        <taxon>Umbelopsidomycetes</taxon>
        <taxon>Umbelopsidales</taxon>
        <taxon>Umbelopsidaceae</taxon>
        <taxon>Umbelopsis</taxon>
    </lineage>
</organism>
<evidence type="ECO:0000313" key="2">
    <source>
        <dbReference type="Proteomes" id="UP001206595"/>
    </source>
</evidence>
<dbReference type="AlphaFoldDB" id="A0AAD5HB61"/>
<dbReference type="GeneID" id="75919094"/>
<dbReference type="Proteomes" id="UP001206595">
    <property type="component" value="Unassembled WGS sequence"/>
</dbReference>